<dbReference type="InterPro" id="IPR024079">
    <property type="entry name" value="MetalloPept_cat_dom_sf"/>
</dbReference>
<protein>
    <recommendedName>
        <fullName evidence="10">Peptidase M13 C-terminal domain-containing protein</fullName>
    </recommendedName>
</protein>
<dbReference type="AlphaFoldDB" id="A0A6C0F331"/>
<dbReference type="EMBL" id="MN739028">
    <property type="protein sequence ID" value="QHT35938.1"/>
    <property type="molecule type" value="Genomic_DNA"/>
</dbReference>
<dbReference type="GO" id="GO:0046872">
    <property type="term" value="F:metal ion binding"/>
    <property type="evidence" value="ECO:0007669"/>
    <property type="project" value="UniProtKB-KW"/>
</dbReference>
<dbReference type="SUPFAM" id="SSF55486">
    <property type="entry name" value="Metalloproteases ('zincins'), catalytic domain"/>
    <property type="match status" value="1"/>
</dbReference>
<dbReference type="Pfam" id="PF01431">
    <property type="entry name" value="Peptidase_M13"/>
    <property type="match status" value="1"/>
</dbReference>
<dbReference type="Pfam" id="PF05649">
    <property type="entry name" value="Peptidase_M13_N"/>
    <property type="match status" value="1"/>
</dbReference>
<evidence type="ECO:0000313" key="9">
    <source>
        <dbReference type="EMBL" id="QHT35938.1"/>
    </source>
</evidence>
<evidence type="ECO:0008006" key="10">
    <source>
        <dbReference type="Google" id="ProtNLM"/>
    </source>
</evidence>
<proteinExistence type="predicted"/>
<sequence length="727" mass="85565">MTQTKRNIKHTNKKTRKLNNQKISLISNTHINTFQSFEDEYQKKLKGNLKKLNTRVEKEMIHLLKIPFSPSHITAKSDYYTYINYLWIKEKMKFTKNVKKFYPKIDSFRLVQEKVYYELLSYTKKYIATNKNKKSKELHNIYNSFLHLSPPEAQKHVKKTVEEIDGLIAEGNLIKFLAHINSNNVVSWGSPIVWDVMNDEKNAGHYKSNISAPILTIYDYEVYIEDNTVDQDTKKYRKSFILHFLNYINKIFDACLGKNHGLHAKDVFDVEMDMLTDMGCSKIKKDSPEYYNIVTNSESLEKYGFDWKEFTFYLGYDRTPSSFIVTSLNYLKCIMTRLQSNWKTPKWRTYFIYIYLRQIIRFNKNWRPIYYNFNGKFVSGQPEMVPERLYPMLGLAACFNTFLTNKYVEHNKKTQYIDYVKNLAHDLKKVFIRIIERNTWLSPSTKKSALLKLEHLKLTIAEPKILNPDPLLTYDWLDTWGNLLKLAHWNTRKMISLEGKSLVDLAIIDWQSFNFVGSQAYVVNAYYTPAENAVYVPLGILQKPFIDLDQRGIEYNLANIGYTLTHEMSHSLDNTGSKYDYKGNLNNWWTPHDKKIFDRKVANVVKQYETFAAYDGIKMDATLSTGENMADISGMAICEEYLRDFQDKNNDVVPIRAISFEAYFIYLAVQARQTIYKNAIRSLLKTNPHPLDKYRVNCPLARLKLFASIYNIKKGDKMYWADKDTIW</sequence>
<evidence type="ECO:0000256" key="3">
    <source>
        <dbReference type="ARBA" id="ARBA00022723"/>
    </source>
</evidence>
<dbReference type="InterPro" id="IPR018497">
    <property type="entry name" value="Peptidase_M13_C"/>
</dbReference>
<evidence type="ECO:0000259" key="8">
    <source>
        <dbReference type="Pfam" id="PF05649"/>
    </source>
</evidence>
<keyword evidence="3" id="KW-0479">Metal-binding</keyword>
<dbReference type="InterPro" id="IPR042089">
    <property type="entry name" value="Peptidase_M13_dom_2"/>
</dbReference>
<dbReference type="InterPro" id="IPR008753">
    <property type="entry name" value="Peptidase_M13_N"/>
</dbReference>
<accession>A0A6C0F331</accession>
<evidence type="ECO:0000256" key="2">
    <source>
        <dbReference type="ARBA" id="ARBA00022670"/>
    </source>
</evidence>
<reference evidence="9" key="1">
    <citation type="journal article" date="2020" name="Nature">
        <title>Giant virus diversity and host interactions through global metagenomics.</title>
        <authorList>
            <person name="Schulz F."/>
            <person name="Roux S."/>
            <person name="Paez-Espino D."/>
            <person name="Jungbluth S."/>
            <person name="Walsh D.A."/>
            <person name="Denef V.J."/>
            <person name="McMahon K.D."/>
            <person name="Konstantinidis K.T."/>
            <person name="Eloe-Fadrosh E.A."/>
            <person name="Kyrpides N.C."/>
            <person name="Woyke T."/>
        </authorList>
    </citation>
    <scope>NUCLEOTIDE SEQUENCE</scope>
    <source>
        <strain evidence="9">GVMAG-M-3300009182-46</strain>
    </source>
</reference>
<dbReference type="GO" id="GO:0016485">
    <property type="term" value="P:protein processing"/>
    <property type="evidence" value="ECO:0007669"/>
    <property type="project" value="TreeGrafter"/>
</dbReference>
<dbReference type="PANTHER" id="PTHR11733">
    <property type="entry name" value="ZINC METALLOPROTEASE FAMILY M13 NEPRILYSIN-RELATED"/>
    <property type="match status" value="1"/>
</dbReference>
<dbReference type="PROSITE" id="PS51885">
    <property type="entry name" value="NEPRILYSIN"/>
    <property type="match status" value="1"/>
</dbReference>
<evidence type="ECO:0000259" key="7">
    <source>
        <dbReference type="Pfam" id="PF01431"/>
    </source>
</evidence>
<evidence type="ECO:0000256" key="4">
    <source>
        <dbReference type="ARBA" id="ARBA00022801"/>
    </source>
</evidence>
<keyword evidence="4" id="KW-0378">Hydrolase</keyword>
<name>A0A6C0F331_9ZZZZ</name>
<evidence type="ECO:0000256" key="5">
    <source>
        <dbReference type="ARBA" id="ARBA00022833"/>
    </source>
</evidence>
<dbReference type="PANTHER" id="PTHR11733:SF237">
    <property type="entry name" value="NEPRILYSIN-LIKE 4"/>
    <property type="match status" value="1"/>
</dbReference>
<dbReference type="GO" id="GO:0004222">
    <property type="term" value="F:metalloendopeptidase activity"/>
    <property type="evidence" value="ECO:0007669"/>
    <property type="project" value="InterPro"/>
</dbReference>
<feature type="domain" description="Peptidase M13 C-terminal" evidence="7">
    <location>
        <begin position="524"/>
        <end position="723"/>
    </location>
</feature>
<dbReference type="GO" id="GO:0005886">
    <property type="term" value="C:plasma membrane"/>
    <property type="evidence" value="ECO:0007669"/>
    <property type="project" value="TreeGrafter"/>
</dbReference>
<evidence type="ECO:0000256" key="1">
    <source>
        <dbReference type="ARBA" id="ARBA00001947"/>
    </source>
</evidence>
<keyword evidence="2" id="KW-0645">Protease</keyword>
<feature type="domain" description="Peptidase M13 N-terminal" evidence="8">
    <location>
        <begin position="77"/>
        <end position="462"/>
    </location>
</feature>
<organism evidence="9">
    <name type="scientific">viral metagenome</name>
    <dbReference type="NCBI Taxonomy" id="1070528"/>
    <lineage>
        <taxon>unclassified sequences</taxon>
        <taxon>metagenomes</taxon>
        <taxon>organismal metagenomes</taxon>
    </lineage>
</organism>
<keyword evidence="5" id="KW-0862">Zinc</keyword>
<comment type="cofactor">
    <cofactor evidence="1">
        <name>Zn(2+)</name>
        <dbReference type="ChEBI" id="CHEBI:29105"/>
    </cofactor>
</comment>
<evidence type="ECO:0000256" key="6">
    <source>
        <dbReference type="ARBA" id="ARBA00023049"/>
    </source>
</evidence>
<keyword evidence="6" id="KW-0482">Metalloprotease</keyword>
<dbReference type="CDD" id="cd08662">
    <property type="entry name" value="M13"/>
    <property type="match status" value="1"/>
</dbReference>
<dbReference type="PRINTS" id="PR00786">
    <property type="entry name" value="NEPRILYSIN"/>
</dbReference>
<dbReference type="Gene3D" id="3.40.390.10">
    <property type="entry name" value="Collagenase (Catalytic Domain)"/>
    <property type="match status" value="1"/>
</dbReference>
<dbReference type="InterPro" id="IPR000718">
    <property type="entry name" value="Peptidase_M13"/>
</dbReference>
<dbReference type="Gene3D" id="1.10.1380.10">
    <property type="entry name" value="Neutral endopeptidase , domain2"/>
    <property type="match status" value="1"/>
</dbReference>